<evidence type="ECO:0000256" key="3">
    <source>
        <dbReference type="ARBA" id="ARBA00022781"/>
    </source>
</evidence>
<name>A0ABR3J5I9_9AGAR</name>
<evidence type="ECO:0000256" key="1">
    <source>
        <dbReference type="ARBA" id="ARBA00006138"/>
    </source>
</evidence>
<evidence type="ECO:0000256" key="2">
    <source>
        <dbReference type="ARBA" id="ARBA00022448"/>
    </source>
</evidence>
<evidence type="ECO:0000313" key="6">
    <source>
        <dbReference type="EMBL" id="KAL0950894.1"/>
    </source>
</evidence>
<dbReference type="CDD" id="cd14785">
    <property type="entry name" value="V-ATPase_C"/>
    <property type="match status" value="1"/>
</dbReference>
<gene>
    <name evidence="6" type="ORF">HGRIS_007653</name>
</gene>
<accession>A0ABR3J5I9</accession>
<keyword evidence="2 5" id="KW-0813">Transport</keyword>
<comment type="similarity">
    <text evidence="1 5">Belongs to the V-ATPase C subunit family.</text>
</comment>
<dbReference type="Gene3D" id="3.30.70.100">
    <property type="match status" value="1"/>
</dbReference>
<evidence type="ECO:0000313" key="7">
    <source>
        <dbReference type="Proteomes" id="UP001556367"/>
    </source>
</evidence>
<keyword evidence="7" id="KW-1185">Reference proteome</keyword>
<evidence type="ECO:0000256" key="5">
    <source>
        <dbReference type="RuleBase" id="RU364010"/>
    </source>
</evidence>
<comment type="caution">
    <text evidence="6">The sequence shown here is derived from an EMBL/GenBank/DDBJ whole genome shotgun (WGS) entry which is preliminary data.</text>
</comment>
<sequence>MPSDQSTWLIAIPQDGDSEGLLPELTTKLTQQSKTFSRNNVGQLDIPTFKTGTLDSLIGLSEDLPKQESAFIATVAKTVDTLRNLLNNDPTKLSQHILVNEQNVDDYLLKGWKWNESRYGVQRSLRDMVDVLAKEMASIDNVMKAKLNNYNLVKGSLLQMQRKKMGNLSVRSLGDVVKKEDFIQDSEYMETLLVAVPKNLVKEWNSKYERITSMVVPRSARLLSSDDEYSLYAIVAFKKVHDEFVQKCRENKFIVRDFVYSDAEVARQQQDLEVANTTEKELWVRLKMTHQLWQPCLNSRTDRVASPISHKFLRVASNPCASQGGSPLRRECPAIRPSCELHRYRS</sequence>
<keyword evidence="3 5" id="KW-0375">Hydrogen ion transport</keyword>
<dbReference type="InterPro" id="IPR036132">
    <property type="entry name" value="Vac_ATP_synth_c_sf"/>
</dbReference>
<comment type="subunit">
    <text evidence="5">V-ATPase is a heteromultimeric enzyme composed of a peripheral catalytic V1 complex (components A to H) attached to an integral membrane V0 proton pore complex.</text>
</comment>
<dbReference type="PANTHER" id="PTHR10137">
    <property type="entry name" value="V-TYPE PROTON ATPASE SUBUNIT C"/>
    <property type="match status" value="1"/>
</dbReference>
<reference evidence="7" key="1">
    <citation type="submission" date="2024-06" db="EMBL/GenBank/DDBJ databases">
        <title>Multi-omics analyses provide insights into the biosynthesis of the anticancer antibiotic pleurotin in Hohenbuehelia grisea.</title>
        <authorList>
            <person name="Weaver J.A."/>
            <person name="Alberti F."/>
        </authorList>
    </citation>
    <scope>NUCLEOTIDE SEQUENCE [LARGE SCALE GENOMIC DNA]</scope>
    <source>
        <strain evidence="7">T-177</strain>
    </source>
</reference>
<evidence type="ECO:0000256" key="4">
    <source>
        <dbReference type="ARBA" id="ARBA00023065"/>
    </source>
</evidence>
<proteinExistence type="inferred from homology"/>
<protein>
    <recommendedName>
        <fullName evidence="5">V-type proton ATPase subunit C</fullName>
    </recommendedName>
</protein>
<dbReference type="PANTHER" id="PTHR10137:SF0">
    <property type="entry name" value="V-TYPE PROTON ATPASE SUBUNIT C"/>
    <property type="match status" value="1"/>
</dbReference>
<dbReference type="EMBL" id="JASNQZ010000011">
    <property type="protein sequence ID" value="KAL0950894.1"/>
    <property type="molecule type" value="Genomic_DNA"/>
</dbReference>
<dbReference type="Pfam" id="PF03223">
    <property type="entry name" value="V-ATPase_C"/>
    <property type="match status" value="1"/>
</dbReference>
<dbReference type="Proteomes" id="UP001556367">
    <property type="component" value="Unassembled WGS sequence"/>
</dbReference>
<dbReference type="SUPFAM" id="SSF118203">
    <property type="entry name" value="Vacuolar ATP synthase subunit C"/>
    <property type="match status" value="1"/>
</dbReference>
<dbReference type="InterPro" id="IPR004907">
    <property type="entry name" value="ATPase_V1-cplx_csu"/>
</dbReference>
<comment type="function">
    <text evidence="5">Subunit of the V1 complex of vacuolar(H+)-ATPase (V-ATPase), a multisubunit enzyme composed of a peripheral complex (V1) that hydrolyzes ATP and a membrane integral complex (V0) that translocates protons. V-ATPase is responsible for acidifying and maintaining the pH of intracellular compartments and in some cell types, is targeted to the plasma membrane, where it is responsible for acidifying the extracellular environment. Subunit C is necessary for the assembly of the catalytic sector of the enzyme and is likely to have a specific function in its catalytic activity.</text>
</comment>
<organism evidence="6 7">
    <name type="scientific">Hohenbuehelia grisea</name>
    <dbReference type="NCBI Taxonomy" id="104357"/>
    <lineage>
        <taxon>Eukaryota</taxon>
        <taxon>Fungi</taxon>
        <taxon>Dikarya</taxon>
        <taxon>Basidiomycota</taxon>
        <taxon>Agaricomycotina</taxon>
        <taxon>Agaricomycetes</taxon>
        <taxon>Agaricomycetidae</taxon>
        <taxon>Agaricales</taxon>
        <taxon>Pleurotineae</taxon>
        <taxon>Pleurotaceae</taxon>
        <taxon>Hohenbuehelia</taxon>
    </lineage>
</organism>
<keyword evidence="4 5" id="KW-0406">Ion transport</keyword>